<evidence type="ECO:0000256" key="1">
    <source>
        <dbReference type="ARBA" id="ARBA00004651"/>
    </source>
</evidence>
<keyword evidence="3" id="KW-1003">Cell membrane</keyword>
<evidence type="ECO:0000256" key="3">
    <source>
        <dbReference type="ARBA" id="ARBA00022475"/>
    </source>
</evidence>
<protein>
    <submittedName>
        <fullName evidence="9">ABC transporter permease</fullName>
    </submittedName>
</protein>
<evidence type="ECO:0000313" key="10">
    <source>
        <dbReference type="Proteomes" id="UP001230289"/>
    </source>
</evidence>
<dbReference type="InterPro" id="IPR000515">
    <property type="entry name" value="MetI-like"/>
</dbReference>
<keyword evidence="2 7" id="KW-0813">Transport</keyword>
<organism evidence="9 10">
    <name type="scientific">Microbacterium capsulatum</name>
    <dbReference type="NCBI Taxonomy" id="3041921"/>
    <lineage>
        <taxon>Bacteria</taxon>
        <taxon>Bacillati</taxon>
        <taxon>Actinomycetota</taxon>
        <taxon>Actinomycetes</taxon>
        <taxon>Micrococcales</taxon>
        <taxon>Microbacteriaceae</taxon>
        <taxon>Microbacterium</taxon>
    </lineage>
</organism>
<dbReference type="Gene3D" id="1.10.3720.10">
    <property type="entry name" value="MetI-like"/>
    <property type="match status" value="1"/>
</dbReference>
<sequence>MNALRRILLVLAVLVLAVAVLAALLPGVLAPLDPLQTNVRHALLPPGAGHPFGTDQSGRDVYTRVVHGAARSLGIGALATALALIVGLVVGSVAGSAPRFADTVLMRVNDVLMAFPEFLVALVVVAILGPGPVNVAVGVTLAAMPVYVRLARAQTQVLRRAEHVEAARILGVGRFTAFRRHVVPGVLGSLSVLATIGLGSSILAAAGLSFLGLGPTEPAPEWGLMLSGGRNVLGQAWWISVFPGLAITLTVLAATFLGRTLRAAAEGRRA</sequence>
<dbReference type="InterPro" id="IPR050366">
    <property type="entry name" value="BP-dependent_transpt_permease"/>
</dbReference>
<feature type="transmembrane region" description="Helical" evidence="7">
    <location>
        <begin position="73"/>
        <end position="96"/>
    </location>
</feature>
<comment type="subcellular location">
    <subcellularLocation>
        <location evidence="1 7">Cell membrane</location>
        <topology evidence="1 7">Multi-pass membrane protein</topology>
    </subcellularLocation>
</comment>
<evidence type="ECO:0000256" key="5">
    <source>
        <dbReference type="ARBA" id="ARBA00022989"/>
    </source>
</evidence>
<dbReference type="EMBL" id="JAVFCB010000002">
    <property type="protein sequence ID" value="MDQ4213044.1"/>
    <property type="molecule type" value="Genomic_DNA"/>
</dbReference>
<feature type="transmembrane region" description="Helical" evidence="7">
    <location>
        <begin position="108"/>
        <end position="127"/>
    </location>
</feature>
<dbReference type="PANTHER" id="PTHR43386">
    <property type="entry name" value="OLIGOPEPTIDE TRANSPORT SYSTEM PERMEASE PROTEIN APPC"/>
    <property type="match status" value="1"/>
</dbReference>
<keyword evidence="4 7" id="KW-0812">Transmembrane</keyword>
<dbReference type="CDD" id="cd06261">
    <property type="entry name" value="TM_PBP2"/>
    <property type="match status" value="1"/>
</dbReference>
<dbReference type="Proteomes" id="UP001230289">
    <property type="component" value="Unassembled WGS sequence"/>
</dbReference>
<comment type="similarity">
    <text evidence="7">Belongs to the binding-protein-dependent transport system permease family.</text>
</comment>
<feature type="transmembrane region" description="Helical" evidence="7">
    <location>
        <begin position="182"/>
        <end position="215"/>
    </location>
</feature>
<feature type="transmembrane region" description="Helical" evidence="7">
    <location>
        <begin position="235"/>
        <end position="258"/>
    </location>
</feature>
<evidence type="ECO:0000256" key="6">
    <source>
        <dbReference type="ARBA" id="ARBA00023136"/>
    </source>
</evidence>
<dbReference type="PROSITE" id="PS50928">
    <property type="entry name" value="ABC_TM1"/>
    <property type="match status" value="1"/>
</dbReference>
<gene>
    <name evidence="9" type="ORF">RBR11_03870</name>
</gene>
<evidence type="ECO:0000256" key="4">
    <source>
        <dbReference type="ARBA" id="ARBA00022692"/>
    </source>
</evidence>
<feature type="transmembrane region" description="Helical" evidence="7">
    <location>
        <begin position="133"/>
        <end position="150"/>
    </location>
</feature>
<keyword evidence="5 7" id="KW-1133">Transmembrane helix</keyword>
<evidence type="ECO:0000259" key="8">
    <source>
        <dbReference type="PROSITE" id="PS50928"/>
    </source>
</evidence>
<feature type="domain" description="ABC transmembrane type-1" evidence="8">
    <location>
        <begin position="69"/>
        <end position="258"/>
    </location>
</feature>
<dbReference type="InterPro" id="IPR035906">
    <property type="entry name" value="MetI-like_sf"/>
</dbReference>
<keyword evidence="10" id="KW-1185">Reference proteome</keyword>
<keyword evidence="6 7" id="KW-0472">Membrane</keyword>
<accession>A0ABU0XD56</accession>
<proteinExistence type="inferred from homology"/>
<dbReference type="SUPFAM" id="SSF161098">
    <property type="entry name" value="MetI-like"/>
    <property type="match status" value="1"/>
</dbReference>
<dbReference type="PANTHER" id="PTHR43386:SF1">
    <property type="entry name" value="D,D-DIPEPTIDE TRANSPORT SYSTEM PERMEASE PROTEIN DDPC-RELATED"/>
    <property type="match status" value="1"/>
</dbReference>
<evidence type="ECO:0000313" key="9">
    <source>
        <dbReference type="EMBL" id="MDQ4213044.1"/>
    </source>
</evidence>
<dbReference type="RefSeq" id="WP_308487987.1">
    <property type="nucleotide sequence ID" value="NZ_JAVFCB010000002.1"/>
</dbReference>
<evidence type="ECO:0000256" key="2">
    <source>
        <dbReference type="ARBA" id="ARBA00022448"/>
    </source>
</evidence>
<dbReference type="Pfam" id="PF00528">
    <property type="entry name" value="BPD_transp_1"/>
    <property type="match status" value="1"/>
</dbReference>
<evidence type="ECO:0000256" key="7">
    <source>
        <dbReference type="RuleBase" id="RU363032"/>
    </source>
</evidence>
<comment type="caution">
    <text evidence="9">The sequence shown here is derived from an EMBL/GenBank/DDBJ whole genome shotgun (WGS) entry which is preliminary data.</text>
</comment>
<reference evidence="9 10" key="1">
    <citation type="submission" date="2023-08" db="EMBL/GenBank/DDBJ databases">
        <title>Microbacterium sp. nov., isolated from a waste landfill.</title>
        <authorList>
            <person name="Wen W."/>
        </authorList>
    </citation>
    <scope>NUCLEOTIDE SEQUENCE [LARGE SCALE GENOMIC DNA]</scope>
    <source>
        <strain evidence="9 10">ASV81</strain>
    </source>
</reference>
<name>A0ABU0XD56_9MICO</name>